<feature type="signal peptide" evidence="1">
    <location>
        <begin position="1"/>
        <end position="22"/>
    </location>
</feature>
<organism evidence="2 3">
    <name type="scientific">Skermanella aerolata</name>
    <dbReference type="NCBI Taxonomy" id="393310"/>
    <lineage>
        <taxon>Bacteria</taxon>
        <taxon>Pseudomonadati</taxon>
        <taxon>Pseudomonadota</taxon>
        <taxon>Alphaproteobacteria</taxon>
        <taxon>Rhodospirillales</taxon>
        <taxon>Azospirillaceae</taxon>
        <taxon>Skermanella</taxon>
    </lineage>
</organism>
<evidence type="ECO:0000256" key="1">
    <source>
        <dbReference type="SAM" id="SignalP"/>
    </source>
</evidence>
<dbReference type="RefSeq" id="WP_044435284.1">
    <property type="nucleotide sequence ID" value="NZ_BJYZ01000040.1"/>
</dbReference>
<sequence>MRLNPVHISLLIIPFVASPAMAHDWYSGLQTPSGVSCCNEGDCQRVGHRYSAETGHEVEIEDQWVRVDPGVILPLSSPDGLTHACFSRYRWIDPPSKTFINLRCVILGGMA</sequence>
<reference evidence="2 3" key="1">
    <citation type="submission" date="2019-07" db="EMBL/GenBank/DDBJ databases">
        <title>Whole genome shotgun sequence of Skermanella aerolata NBRC 106429.</title>
        <authorList>
            <person name="Hosoyama A."/>
            <person name="Uohara A."/>
            <person name="Ohji S."/>
            <person name="Ichikawa N."/>
        </authorList>
    </citation>
    <scope>NUCLEOTIDE SEQUENCE [LARGE SCALE GENOMIC DNA]</scope>
    <source>
        <strain evidence="2 3">NBRC 106429</strain>
    </source>
</reference>
<keyword evidence="1" id="KW-0732">Signal</keyword>
<keyword evidence="3" id="KW-1185">Reference proteome</keyword>
<dbReference type="Proteomes" id="UP000321523">
    <property type="component" value="Unassembled WGS sequence"/>
</dbReference>
<dbReference type="OrthoDB" id="8479270at2"/>
<proteinExistence type="predicted"/>
<comment type="caution">
    <text evidence="2">The sequence shown here is derived from an EMBL/GenBank/DDBJ whole genome shotgun (WGS) entry which is preliminary data.</text>
</comment>
<dbReference type="EMBL" id="BJYZ01000040">
    <property type="protein sequence ID" value="GEO42401.1"/>
    <property type="molecule type" value="Genomic_DNA"/>
</dbReference>
<feature type="chain" id="PRO_5022223487" evidence="1">
    <location>
        <begin position="23"/>
        <end position="111"/>
    </location>
</feature>
<evidence type="ECO:0000313" key="2">
    <source>
        <dbReference type="EMBL" id="GEO42401.1"/>
    </source>
</evidence>
<evidence type="ECO:0000313" key="3">
    <source>
        <dbReference type="Proteomes" id="UP000321523"/>
    </source>
</evidence>
<protein>
    <submittedName>
        <fullName evidence="2">Uncharacterized protein</fullName>
    </submittedName>
</protein>
<name>A0A512E0Z3_9PROT</name>
<dbReference type="AlphaFoldDB" id="A0A512E0Z3"/>
<gene>
    <name evidence="2" type="ORF">SAE02_65490</name>
</gene>
<accession>A0A512E0Z3</accession>